<reference evidence="1" key="1">
    <citation type="submission" date="2020-07" db="EMBL/GenBank/DDBJ databases">
        <title>Dissolved microcystin release linked to lysis of a Microcystis spp. bloom in Lake Erie (USA) attributed to a novel cyanophage.</title>
        <authorList>
            <person name="McKindles K.M."/>
            <person name="Manes M.A."/>
            <person name="DeMarco J.R."/>
            <person name="McClure A."/>
            <person name="McKay R.M."/>
            <person name="Davis T.W."/>
            <person name="Bullerjahn G.S."/>
        </authorList>
    </citation>
    <scope>NUCLEOTIDE SEQUENCE</scope>
</reference>
<organism evidence="1">
    <name type="scientific">Bacteriophage sp</name>
    <dbReference type="NCBI Taxonomy" id="38018"/>
    <lineage>
        <taxon>Viruses</taxon>
    </lineage>
</organism>
<accession>A0A7G9A4H7</accession>
<sequence>MYSIDNDRPDIQRAYWRDQGQKIDNYYDKMRTDVPIASYTVNAEGATKLSGVVTKLVHQGGGDALYDKQHLFLDIDWDEIEEYIACKAITPNGWDHPLVNSEDIVVTHISDYCMCDISVELFDCDS</sequence>
<dbReference type="EMBL" id="MT840187">
    <property type="protein sequence ID" value="QNL31650.1"/>
    <property type="molecule type" value="Genomic_DNA"/>
</dbReference>
<protein>
    <submittedName>
        <fullName evidence="1">Uncharacterized protein</fullName>
    </submittedName>
</protein>
<name>A0A7G9A4H7_9VIRU</name>
<proteinExistence type="predicted"/>
<evidence type="ECO:0000313" key="1">
    <source>
        <dbReference type="EMBL" id="QNL31650.1"/>
    </source>
</evidence>